<protein>
    <submittedName>
        <fullName evidence="2">Uncharacterized protein</fullName>
    </submittedName>
</protein>
<evidence type="ECO:0000313" key="3">
    <source>
        <dbReference type="Proteomes" id="UP000324022"/>
    </source>
</evidence>
<accession>A0A5C3EGQ4</accession>
<gene>
    <name evidence="2" type="ORF">UTRI_06204</name>
</gene>
<dbReference type="AlphaFoldDB" id="A0A5C3EGQ4"/>
<organism evidence="2 3">
    <name type="scientific">Ustilago trichophora</name>
    <dbReference type="NCBI Taxonomy" id="86804"/>
    <lineage>
        <taxon>Eukaryota</taxon>
        <taxon>Fungi</taxon>
        <taxon>Dikarya</taxon>
        <taxon>Basidiomycota</taxon>
        <taxon>Ustilaginomycotina</taxon>
        <taxon>Ustilaginomycetes</taxon>
        <taxon>Ustilaginales</taxon>
        <taxon>Ustilaginaceae</taxon>
        <taxon>Ustilago</taxon>
    </lineage>
</organism>
<dbReference type="EMBL" id="OOIN01000027">
    <property type="protein sequence ID" value="SPO29255.1"/>
    <property type="molecule type" value="Genomic_DNA"/>
</dbReference>
<sequence length="192" mass="22168">MVFMLQKRLYVLLLIASFLLVVNHCTARQEEPRPFRPPNAAARATIRAARAARLARIQLDQTLVHLEEYLDLPRRTLWPAWPYRSEQRETVAEHLQSLHTRFQPVSDELSRDYTIYASPIATYDVDSPDMHSSLLLFRVYHNGQILPVGFVRVAPGIPEGHEVNLFTAIDDTARTTWNTLRQRYGEVHVVNP</sequence>
<name>A0A5C3EGQ4_9BASI</name>
<dbReference type="Proteomes" id="UP000324022">
    <property type="component" value="Unassembled WGS sequence"/>
</dbReference>
<evidence type="ECO:0000313" key="2">
    <source>
        <dbReference type="EMBL" id="SPO29255.1"/>
    </source>
</evidence>
<feature type="chain" id="PRO_5023083938" evidence="1">
    <location>
        <begin position="28"/>
        <end position="192"/>
    </location>
</feature>
<keyword evidence="3" id="KW-1185">Reference proteome</keyword>
<feature type="signal peptide" evidence="1">
    <location>
        <begin position="1"/>
        <end position="27"/>
    </location>
</feature>
<reference evidence="2 3" key="1">
    <citation type="submission" date="2018-03" db="EMBL/GenBank/DDBJ databases">
        <authorList>
            <person name="Guldener U."/>
        </authorList>
    </citation>
    <scope>NUCLEOTIDE SEQUENCE [LARGE SCALE GENOMIC DNA]</scope>
    <source>
        <strain evidence="2 3">NBRC100155</strain>
    </source>
</reference>
<keyword evidence="1" id="KW-0732">Signal</keyword>
<evidence type="ECO:0000256" key="1">
    <source>
        <dbReference type="SAM" id="SignalP"/>
    </source>
</evidence>
<proteinExistence type="predicted"/>